<dbReference type="AlphaFoldDB" id="A0A4Y2V304"/>
<organism evidence="1 2">
    <name type="scientific">Araneus ventricosus</name>
    <name type="common">Orbweaver spider</name>
    <name type="synonym">Epeira ventricosa</name>
    <dbReference type="NCBI Taxonomy" id="182803"/>
    <lineage>
        <taxon>Eukaryota</taxon>
        <taxon>Metazoa</taxon>
        <taxon>Ecdysozoa</taxon>
        <taxon>Arthropoda</taxon>
        <taxon>Chelicerata</taxon>
        <taxon>Arachnida</taxon>
        <taxon>Araneae</taxon>
        <taxon>Araneomorphae</taxon>
        <taxon>Entelegynae</taxon>
        <taxon>Araneoidea</taxon>
        <taxon>Araneidae</taxon>
        <taxon>Araneus</taxon>
    </lineage>
</organism>
<sequence length="75" mass="8760">MPCYSVVEKRFPPPLTYEFVAPVDLWCNFSRIPSDISVELLMSFCVTCCNEKVYHLSGFQCTRKQYVTERKALML</sequence>
<keyword evidence="2" id="KW-1185">Reference proteome</keyword>
<comment type="caution">
    <text evidence="1">The sequence shown here is derived from an EMBL/GenBank/DDBJ whole genome shotgun (WGS) entry which is preliminary data.</text>
</comment>
<protein>
    <submittedName>
        <fullName evidence="1">Uncharacterized protein</fullName>
    </submittedName>
</protein>
<name>A0A4Y2V304_ARAVE</name>
<proteinExistence type="predicted"/>
<evidence type="ECO:0000313" key="2">
    <source>
        <dbReference type="Proteomes" id="UP000499080"/>
    </source>
</evidence>
<dbReference type="Proteomes" id="UP000499080">
    <property type="component" value="Unassembled WGS sequence"/>
</dbReference>
<accession>A0A4Y2V304</accession>
<dbReference type="EMBL" id="BGPR01043066">
    <property type="protein sequence ID" value="GBO19595.1"/>
    <property type="molecule type" value="Genomic_DNA"/>
</dbReference>
<gene>
    <name evidence="1" type="ORF">AVEN_217315_1</name>
</gene>
<reference evidence="1 2" key="1">
    <citation type="journal article" date="2019" name="Sci. Rep.">
        <title>Orb-weaving spider Araneus ventricosus genome elucidates the spidroin gene catalogue.</title>
        <authorList>
            <person name="Kono N."/>
            <person name="Nakamura H."/>
            <person name="Ohtoshi R."/>
            <person name="Moran D.A.P."/>
            <person name="Shinohara A."/>
            <person name="Yoshida Y."/>
            <person name="Fujiwara M."/>
            <person name="Mori M."/>
            <person name="Tomita M."/>
            <person name="Arakawa K."/>
        </authorList>
    </citation>
    <scope>NUCLEOTIDE SEQUENCE [LARGE SCALE GENOMIC DNA]</scope>
</reference>
<feature type="non-terminal residue" evidence="1">
    <location>
        <position position="75"/>
    </location>
</feature>
<evidence type="ECO:0000313" key="1">
    <source>
        <dbReference type="EMBL" id="GBO19595.1"/>
    </source>
</evidence>